<keyword evidence="1" id="KW-0472">Membrane</keyword>
<gene>
    <name evidence="2" type="ORF">A3J77_00575</name>
</gene>
<keyword evidence="1" id="KW-1133">Transmembrane helix</keyword>
<dbReference type="Proteomes" id="UP000182002">
    <property type="component" value="Unassembled WGS sequence"/>
</dbReference>
<accession>A0A1F8DPE6</accession>
<dbReference type="EMBL" id="MGIO01000015">
    <property type="protein sequence ID" value="OGM89839.1"/>
    <property type="molecule type" value="Genomic_DNA"/>
</dbReference>
<sequence length="85" mass="9623">MLHFFIGSIIMLVGFAMIAKSEWLLNNFGHIEFFERHLGTEGGSRLGYKLFGILALFIGFLFVTGMITGFITWMVSPLTKYSLPK</sequence>
<evidence type="ECO:0008006" key="4">
    <source>
        <dbReference type="Google" id="ProtNLM"/>
    </source>
</evidence>
<name>A0A1F8DPE6_9BACT</name>
<dbReference type="AlphaFoldDB" id="A0A1F8DPE6"/>
<keyword evidence="1" id="KW-0812">Transmembrane</keyword>
<feature type="transmembrane region" description="Helical" evidence="1">
    <location>
        <begin position="46"/>
        <end position="75"/>
    </location>
</feature>
<reference evidence="2 3" key="1">
    <citation type="journal article" date="2016" name="Nat. Commun.">
        <title>Thousands of microbial genomes shed light on interconnected biogeochemical processes in an aquifer system.</title>
        <authorList>
            <person name="Anantharaman K."/>
            <person name="Brown C.T."/>
            <person name="Hug L.A."/>
            <person name="Sharon I."/>
            <person name="Castelle C.J."/>
            <person name="Probst A.J."/>
            <person name="Thomas B.C."/>
            <person name="Singh A."/>
            <person name="Wilkins M.J."/>
            <person name="Karaoz U."/>
            <person name="Brodie E.L."/>
            <person name="Williams K.H."/>
            <person name="Hubbard S.S."/>
            <person name="Banfield J.F."/>
        </authorList>
    </citation>
    <scope>NUCLEOTIDE SEQUENCE [LARGE SCALE GENOMIC DNA]</scope>
</reference>
<protein>
    <recommendedName>
        <fullName evidence="4">DUF3784 domain-containing protein</fullName>
    </recommendedName>
</protein>
<feature type="transmembrane region" description="Helical" evidence="1">
    <location>
        <begin position="6"/>
        <end position="25"/>
    </location>
</feature>
<evidence type="ECO:0000313" key="2">
    <source>
        <dbReference type="EMBL" id="OGM89839.1"/>
    </source>
</evidence>
<comment type="caution">
    <text evidence="2">The sequence shown here is derived from an EMBL/GenBank/DDBJ whole genome shotgun (WGS) entry which is preliminary data.</text>
</comment>
<organism evidence="2 3">
    <name type="scientific">Candidatus Wolfebacteria bacterium RBG_13_41_7</name>
    <dbReference type="NCBI Taxonomy" id="1802554"/>
    <lineage>
        <taxon>Bacteria</taxon>
        <taxon>Candidatus Wolfeibacteriota</taxon>
    </lineage>
</organism>
<evidence type="ECO:0000256" key="1">
    <source>
        <dbReference type="SAM" id="Phobius"/>
    </source>
</evidence>
<proteinExistence type="predicted"/>
<evidence type="ECO:0000313" key="3">
    <source>
        <dbReference type="Proteomes" id="UP000182002"/>
    </source>
</evidence>